<dbReference type="Proteomes" id="UP000444174">
    <property type="component" value="Unassembled WGS sequence"/>
</dbReference>
<proteinExistence type="predicted"/>
<dbReference type="GO" id="GO:0050479">
    <property type="term" value="F:glyceryl-ether monooxygenase activity"/>
    <property type="evidence" value="ECO:0007669"/>
    <property type="project" value="TreeGrafter"/>
</dbReference>
<keyword evidence="2 7" id="KW-0812">Transmembrane</keyword>
<evidence type="ECO:0000313" key="10">
    <source>
        <dbReference type="Proteomes" id="UP000444174"/>
    </source>
</evidence>
<reference evidence="9 10" key="1">
    <citation type="submission" date="2019-10" db="EMBL/GenBank/DDBJ databases">
        <title>Epibacterium sp. nov., isolated from seawater.</title>
        <authorList>
            <person name="Zhang X."/>
            <person name="Li N."/>
        </authorList>
    </citation>
    <scope>NUCLEOTIDE SEQUENCE [LARGE SCALE GENOMIC DNA]</scope>
    <source>
        <strain evidence="9 10">SM1979</strain>
    </source>
</reference>
<dbReference type="AlphaFoldDB" id="A0A843YFK0"/>
<evidence type="ECO:0000256" key="2">
    <source>
        <dbReference type="ARBA" id="ARBA00022692"/>
    </source>
</evidence>
<feature type="transmembrane region" description="Helical" evidence="7">
    <location>
        <begin position="20"/>
        <end position="46"/>
    </location>
</feature>
<evidence type="ECO:0000256" key="4">
    <source>
        <dbReference type="ARBA" id="ARBA00023002"/>
    </source>
</evidence>
<comment type="caution">
    <text evidence="9">The sequence shown here is derived from an EMBL/GenBank/DDBJ whole genome shotgun (WGS) entry which is preliminary data.</text>
</comment>
<dbReference type="GO" id="GO:0008610">
    <property type="term" value="P:lipid biosynthetic process"/>
    <property type="evidence" value="ECO:0007669"/>
    <property type="project" value="InterPro"/>
</dbReference>
<evidence type="ECO:0000259" key="8">
    <source>
        <dbReference type="Pfam" id="PF04116"/>
    </source>
</evidence>
<evidence type="ECO:0000256" key="7">
    <source>
        <dbReference type="SAM" id="Phobius"/>
    </source>
</evidence>
<organism evidence="9 10">
    <name type="scientific">Tritonibacter litoralis</name>
    <dbReference type="NCBI Taxonomy" id="2662264"/>
    <lineage>
        <taxon>Bacteria</taxon>
        <taxon>Pseudomonadati</taxon>
        <taxon>Pseudomonadota</taxon>
        <taxon>Alphaproteobacteria</taxon>
        <taxon>Rhodobacterales</taxon>
        <taxon>Paracoccaceae</taxon>
        <taxon>Tritonibacter</taxon>
    </lineage>
</organism>
<keyword evidence="10" id="KW-1185">Reference proteome</keyword>
<dbReference type="GO" id="GO:0006643">
    <property type="term" value="P:membrane lipid metabolic process"/>
    <property type="evidence" value="ECO:0007669"/>
    <property type="project" value="TreeGrafter"/>
</dbReference>
<feature type="transmembrane region" description="Helical" evidence="7">
    <location>
        <begin position="89"/>
        <end position="110"/>
    </location>
</feature>
<keyword evidence="5" id="KW-0443">Lipid metabolism</keyword>
<protein>
    <recommendedName>
        <fullName evidence="8">Fatty acid hydroxylase domain-containing protein</fullName>
    </recommendedName>
</protein>
<dbReference type="InterPro" id="IPR051689">
    <property type="entry name" value="Sterol_desaturase/TMEM195"/>
</dbReference>
<comment type="subcellular location">
    <subcellularLocation>
        <location evidence="1">Endomembrane system</location>
        <topology evidence="1">Multi-pass membrane protein</topology>
    </subcellularLocation>
</comment>
<feature type="transmembrane region" description="Helical" evidence="7">
    <location>
        <begin position="210"/>
        <end position="227"/>
    </location>
</feature>
<gene>
    <name evidence="9" type="ORF">GFB49_14435</name>
</gene>
<dbReference type="PANTHER" id="PTHR21624">
    <property type="entry name" value="STEROL DESATURASE-RELATED PROTEIN"/>
    <property type="match status" value="1"/>
</dbReference>
<feature type="domain" description="Fatty acid hydroxylase" evidence="8">
    <location>
        <begin position="134"/>
        <end position="282"/>
    </location>
</feature>
<evidence type="ECO:0000256" key="5">
    <source>
        <dbReference type="ARBA" id="ARBA00023098"/>
    </source>
</evidence>
<dbReference type="EMBL" id="WIBF01000009">
    <property type="protein sequence ID" value="MQQ09661.1"/>
    <property type="molecule type" value="Genomic_DNA"/>
</dbReference>
<dbReference type="InterPro" id="IPR006694">
    <property type="entry name" value="Fatty_acid_hydroxylase"/>
</dbReference>
<dbReference type="RefSeq" id="WP_153216637.1">
    <property type="nucleotide sequence ID" value="NZ_WIBF01000009.1"/>
</dbReference>
<accession>A0A843YFK0</accession>
<dbReference type="GO" id="GO:0005506">
    <property type="term" value="F:iron ion binding"/>
    <property type="evidence" value="ECO:0007669"/>
    <property type="project" value="InterPro"/>
</dbReference>
<feature type="transmembrane region" description="Helical" evidence="7">
    <location>
        <begin position="183"/>
        <end position="204"/>
    </location>
</feature>
<keyword evidence="3 7" id="KW-1133">Transmembrane helix</keyword>
<evidence type="ECO:0000256" key="3">
    <source>
        <dbReference type="ARBA" id="ARBA00022989"/>
    </source>
</evidence>
<name>A0A843YFK0_9RHOB</name>
<evidence type="ECO:0000256" key="6">
    <source>
        <dbReference type="ARBA" id="ARBA00023136"/>
    </source>
</evidence>
<keyword evidence="4" id="KW-0560">Oxidoreductase</keyword>
<evidence type="ECO:0000256" key="1">
    <source>
        <dbReference type="ARBA" id="ARBA00004127"/>
    </source>
</evidence>
<dbReference type="GO" id="GO:0016020">
    <property type="term" value="C:membrane"/>
    <property type="evidence" value="ECO:0007669"/>
    <property type="project" value="GOC"/>
</dbReference>
<dbReference type="Pfam" id="PF04116">
    <property type="entry name" value="FA_hydroxylase"/>
    <property type="match status" value="1"/>
</dbReference>
<dbReference type="PANTHER" id="PTHR21624:SF1">
    <property type="entry name" value="ALKYLGLYCEROL MONOOXYGENASE"/>
    <property type="match status" value="1"/>
</dbReference>
<dbReference type="GO" id="GO:0012505">
    <property type="term" value="C:endomembrane system"/>
    <property type="evidence" value="ECO:0007669"/>
    <property type="project" value="UniProtKB-SubCell"/>
</dbReference>
<sequence>MDWELIQGTLAKMWSNTGGVLFKAGHFLSAGPLLIAFLIAFIVIAVRLRKRTGEVPGPRRILGLLFPRNVFLHGSAKMDYWVFLINQGALFWMTATVIFSPALVAEILLALTHLLGLEPGDVEMGLWGRIFYSAFLVLLWDFGASWAHYLKHRVPILWELHKVHHSAEVMTPITAMRRHPIEAVFGSLVSAAVTGTGVAVWVFAFGQNPMPITIFGTLAGIWVWRVAGYNLRHTHVWISYGDFWNRIFISPAQHQVHHSKSPEHFDTNFGHIFSFWDMLFGTLYLPKKDERVEFGIEERDMAQFQSLWGVYVMPVVKIWRRLRKSPRRKPVQAD</sequence>
<feature type="transmembrane region" description="Helical" evidence="7">
    <location>
        <begin position="130"/>
        <end position="150"/>
    </location>
</feature>
<evidence type="ECO:0000313" key="9">
    <source>
        <dbReference type="EMBL" id="MQQ09661.1"/>
    </source>
</evidence>
<keyword evidence="6 7" id="KW-0472">Membrane</keyword>